<dbReference type="GO" id="GO:0004519">
    <property type="term" value="F:endonuclease activity"/>
    <property type="evidence" value="ECO:0007669"/>
    <property type="project" value="UniProtKB-KW"/>
</dbReference>
<keyword evidence="2" id="KW-0255">Endonuclease</keyword>
<dbReference type="SUPFAM" id="SSF52980">
    <property type="entry name" value="Restriction endonuclease-like"/>
    <property type="match status" value="1"/>
</dbReference>
<dbReference type="Gene3D" id="3.90.1570.10">
    <property type="entry name" value="tt1808, chain A"/>
    <property type="match status" value="1"/>
</dbReference>
<proteinExistence type="predicted"/>
<dbReference type="Pfam" id="PF05685">
    <property type="entry name" value="Uma2"/>
    <property type="match status" value="1"/>
</dbReference>
<dbReference type="RefSeq" id="WP_345434107.1">
    <property type="nucleotide sequence ID" value="NZ_BAABHK010000008.1"/>
</dbReference>
<dbReference type="InterPro" id="IPR012296">
    <property type="entry name" value="Nuclease_put_TT1808"/>
</dbReference>
<feature type="domain" description="Putative restriction endonuclease" evidence="1">
    <location>
        <begin position="22"/>
        <end position="187"/>
    </location>
</feature>
<dbReference type="CDD" id="cd06260">
    <property type="entry name" value="DUF820-like"/>
    <property type="match status" value="1"/>
</dbReference>
<evidence type="ECO:0000313" key="2">
    <source>
        <dbReference type="EMBL" id="GAA4630596.1"/>
    </source>
</evidence>
<keyword evidence="2" id="KW-0378">Hydrolase</keyword>
<organism evidence="2 3">
    <name type="scientific">Actinoallomurus vinaceus</name>
    <dbReference type="NCBI Taxonomy" id="1080074"/>
    <lineage>
        <taxon>Bacteria</taxon>
        <taxon>Bacillati</taxon>
        <taxon>Actinomycetota</taxon>
        <taxon>Actinomycetes</taxon>
        <taxon>Streptosporangiales</taxon>
        <taxon>Thermomonosporaceae</taxon>
        <taxon>Actinoallomurus</taxon>
    </lineage>
</organism>
<comment type="caution">
    <text evidence="2">The sequence shown here is derived from an EMBL/GenBank/DDBJ whole genome shotgun (WGS) entry which is preliminary data.</text>
</comment>
<dbReference type="PANTHER" id="PTHR35400">
    <property type="entry name" value="SLR1083 PROTEIN"/>
    <property type="match status" value="1"/>
</dbReference>
<dbReference type="EMBL" id="BAABHK010000008">
    <property type="protein sequence ID" value="GAA4630596.1"/>
    <property type="molecule type" value="Genomic_DNA"/>
</dbReference>
<sequence length="191" mass="21451">MAMPQPIDEEEEPSTIEEVWERTPSYPGFQVEIIDGSLVVTPHGNFRHARLNYFLHTAFVEIAREKGWYLCHELTIHLESNHDRIEPDLVIMPPDPPTFGDSEVFGRGVLLVAEVTSRGNAIRDRFTKPRNCALSGVPLYLLIDPVDAPTAITLFSDPSDDGYRTIDRVVAGEKLRLPEPFGLVLDTASLR</sequence>
<name>A0ABP8UGB8_9ACTN</name>
<accession>A0ABP8UGB8</accession>
<keyword evidence="2" id="KW-0540">Nuclease</keyword>
<gene>
    <name evidence="2" type="ORF">GCM10023196_056550</name>
</gene>
<evidence type="ECO:0000313" key="3">
    <source>
        <dbReference type="Proteomes" id="UP001501442"/>
    </source>
</evidence>
<dbReference type="PANTHER" id="PTHR35400:SF3">
    <property type="entry name" value="SLL1072 PROTEIN"/>
    <property type="match status" value="1"/>
</dbReference>
<evidence type="ECO:0000259" key="1">
    <source>
        <dbReference type="Pfam" id="PF05685"/>
    </source>
</evidence>
<dbReference type="Proteomes" id="UP001501442">
    <property type="component" value="Unassembled WGS sequence"/>
</dbReference>
<dbReference type="InterPro" id="IPR008538">
    <property type="entry name" value="Uma2"/>
</dbReference>
<keyword evidence="3" id="KW-1185">Reference proteome</keyword>
<reference evidence="3" key="1">
    <citation type="journal article" date="2019" name="Int. J. Syst. Evol. Microbiol.">
        <title>The Global Catalogue of Microorganisms (GCM) 10K type strain sequencing project: providing services to taxonomists for standard genome sequencing and annotation.</title>
        <authorList>
            <consortium name="The Broad Institute Genomics Platform"/>
            <consortium name="The Broad Institute Genome Sequencing Center for Infectious Disease"/>
            <person name="Wu L."/>
            <person name="Ma J."/>
        </authorList>
    </citation>
    <scope>NUCLEOTIDE SEQUENCE [LARGE SCALE GENOMIC DNA]</scope>
    <source>
        <strain evidence="3">JCM 17939</strain>
    </source>
</reference>
<protein>
    <submittedName>
        <fullName evidence="2">Uma2 family endonuclease</fullName>
    </submittedName>
</protein>
<dbReference type="InterPro" id="IPR011335">
    <property type="entry name" value="Restrct_endonuc-II-like"/>
</dbReference>